<evidence type="ECO:0000313" key="2">
    <source>
        <dbReference type="Proteomes" id="UP001320148"/>
    </source>
</evidence>
<proteinExistence type="predicted"/>
<dbReference type="EMBL" id="AP024488">
    <property type="protein sequence ID" value="BCS97683.1"/>
    <property type="molecule type" value="Genomic_DNA"/>
</dbReference>
<gene>
    <name evidence="1" type="ORF">DSLASN_33150</name>
</gene>
<accession>A0ABM7PJV7</accession>
<keyword evidence="2" id="KW-1185">Reference proteome</keyword>
<evidence type="ECO:0000313" key="1">
    <source>
        <dbReference type="EMBL" id="BCS97683.1"/>
    </source>
</evidence>
<sequence>MNPSFSDGPPYTNSPCHWKEKITVYPWFKYGMYTLRRWAEFVECVYTDALITIIRDPIDTGDI</sequence>
<reference evidence="1 2" key="1">
    <citation type="submission" date="2021-02" db="EMBL/GenBank/DDBJ databases">
        <title>Complete genome of Desulfoluna sp. strain ASN36.</title>
        <authorList>
            <person name="Takahashi A."/>
            <person name="Kojima H."/>
            <person name="Fukui M."/>
        </authorList>
    </citation>
    <scope>NUCLEOTIDE SEQUENCE [LARGE SCALE GENOMIC DNA]</scope>
    <source>
        <strain evidence="1 2">ASN36</strain>
    </source>
</reference>
<protein>
    <submittedName>
        <fullName evidence="1">Uncharacterized protein</fullName>
    </submittedName>
</protein>
<dbReference type="Proteomes" id="UP001320148">
    <property type="component" value="Chromosome"/>
</dbReference>
<organism evidence="1 2">
    <name type="scientific">Desulfoluna limicola</name>
    <dbReference type="NCBI Taxonomy" id="2810562"/>
    <lineage>
        <taxon>Bacteria</taxon>
        <taxon>Pseudomonadati</taxon>
        <taxon>Thermodesulfobacteriota</taxon>
        <taxon>Desulfobacteria</taxon>
        <taxon>Desulfobacterales</taxon>
        <taxon>Desulfolunaceae</taxon>
        <taxon>Desulfoluna</taxon>
    </lineage>
</organism>
<name>A0ABM7PJV7_9BACT</name>